<evidence type="ECO:0000256" key="8">
    <source>
        <dbReference type="SAM" id="MobiDB-lite"/>
    </source>
</evidence>
<evidence type="ECO:0000256" key="6">
    <source>
        <dbReference type="PROSITE-ProRule" id="PRU00703"/>
    </source>
</evidence>
<dbReference type="InterPro" id="IPR046342">
    <property type="entry name" value="CBS_dom_sf"/>
</dbReference>
<feature type="transmembrane region" description="Helical" evidence="9">
    <location>
        <begin position="64"/>
        <end position="86"/>
    </location>
</feature>
<dbReference type="PROSITE" id="PS51371">
    <property type="entry name" value="CBS"/>
    <property type="match status" value="1"/>
</dbReference>
<evidence type="ECO:0000256" key="7">
    <source>
        <dbReference type="PROSITE-ProRule" id="PRU01193"/>
    </source>
</evidence>
<keyword evidence="5 7" id="KW-0472">Membrane</keyword>
<feature type="compositionally biased region" description="Polar residues" evidence="8">
    <location>
        <begin position="502"/>
        <end position="515"/>
    </location>
</feature>
<evidence type="ECO:0000259" key="10">
    <source>
        <dbReference type="PROSITE" id="PS51371"/>
    </source>
</evidence>
<dbReference type="Pfam" id="PF01595">
    <property type="entry name" value="CNNM"/>
    <property type="match status" value="1"/>
</dbReference>
<comment type="subcellular location">
    <subcellularLocation>
        <location evidence="1">Membrane</location>
        <topology evidence="1">Multi-pass membrane protein</topology>
    </subcellularLocation>
</comment>
<feature type="compositionally biased region" description="Polar residues" evidence="8">
    <location>
        <begin position="640"/>
        <end position="650"/>
    </location>
</feature>
<dbReference type="PANTHER" id="PTHR12064:SF97">
    <property type="entry name" value="METAL TRANSPORTER CNNM-5"/>
    <property type="match status" value="1"/>
</dbReference>
<keyword evidence="2 7" id="KW-0812">Transmembrane</keyword>
<dbReference type="FunFam" id="3.10.580.10:FF:000006">
    <property type="entry name" value="DUF21 and CBS domain protein"/>
    <property type="match status" value="1"/>
</dbReference>
<comment type="caution">
    <text evidence="12">The sequence shown here is derived from an EMBL/GenBank/DDBJ whole genome shotgun (WGS) entry which is preliminary data.</text>
</comment>
<dbReference type="InterPro" id="IPR045095">
    <property type="entry name" value="ACDP"/>
</dbReference>
<feature type="region of interest" description="Disordered" evidence="8">
    <location>
        <begin position="404"/>
        <end position="458"/>
    </location>
</feature>
<feature type="transmembrane region" description="Helical" evidence="9">
    <location>
        <begin position="178"/>
        <end position="198"/>
    </location>
</feature>
<protein>
    <submittedName>
        <fullName evidence="12">Protein MAM3</fullName>
    </submittedName>
</protein>
<feature type="domain" description="CNNM transmembrane" evidence="11">
    <location>
        <begin position="57"/>
        <end position="242"/>
    </location>
</feature>
<feature type="domain" description="CBS" evidence="10">
    <location>
        <begin position="322"/>
        <end position="388"/>
    </location>
</feature>
<dbReference type="InterPro" id="IPR002550">
    <property type="entry name" value="CNNM"/>
</dbReference>
<evidence type="ECO:0000256" key="9">
    <source>
        <dbReference type="SAM" id="Phobius"/>
    </source>
</evidence>
<reference evidence="12 13" key="1">
    <citation type="submission" date="2022-03" db="EMBL/GenBank/DDBJ databases">
        <title>Genome data of Colletotrichum spp.</title>
        <authorList>
            <person name="Utami Y.D."/>
            <person name="Hiruma K."/>
        </authorList>
    </citation>
    <scope>NUCLEOTIDE SEQUENCE [LARGE SCALE GENOMIC DNA]</scope>
    <source>
        <strain evidence="12 13">MAFF 239500</strain>
    </source>
</reference>
<organism evidence="12 13">
    <name type="scientific">Colletotrichum spaethianum</name>
    <dbReference type="NCBI Taxonomy" id="700344"/>
    <lineage>
        <taxon>Eukaryota</taxon>
        <taxon>Fungi</taxon>
        <taxon>Dikarya</taxon>
        <taxon>Ascomycota</taxon>
        <taxon>Pezizomycotina</taxon>
        <taxon>Sordariomycetes</taxon>
        <taxon>Hypocreomycetidae</taxon>
        <taxon>Glomerellales</taxon>
        <taxon>Glomerellaceae</taxon>
        <taxon>Colletotrichum</taxon>
        <taxon>Colletotrichum spaethianum species complex</taxon>
    </lineage>
</organism>
<keyword evidence="13" id="KW-1185">Reference proteome</keyword>
<dbReference type="GO" id="GO:0016020">
    <property type="term" value="C:membrane"/>
    <property type="evidence" value="ECO:0007669"/>
    <property type="project" value="UniProtKB-SubCell"/>
</dbReference>
<dbReference type="InterPro" id="IPR044751">
    <property type="entry name" value="Ion_transp-like_CBS"/>
</dbReference>
<dbReference type="GO" id="GO:0010960">
    <property type="term" value="P:magnesium ion homeostasis"/>
    <property type="evidence" value="ECO:0007669"/>
    <property type="project" value="InterPro"/>
</dbReference>
<accession>A0AA37LIA9</accession>
<dbReference type="PROSITE" id="PS51846">
    <property type="entry name" value="CNNM"/>
    <property type="match status" value="1"/>
</dbReference>
<feature type="region of interest" description="Disordered" evidence="8">
    <location>
        <begin position="496"/>
        <end position="758"/>
    </location>
</feature>
<gene>
    <name evidence="12" type="ORF">ColSpa_06646</name>
</gene>
<evidence type="ECO:0000313" key="12">
    <source>
        <dbReference type="EMBL" id="GKT46465.1"/>
    </source>
</evidence>
<sequence>MATRGVVPTRRANNAGGFGLFRTAVLGLTKALTLGVSSVAAAPIHAVTHPDKEPEADGASFWPLMGASIALVLLGGAFAGLTIALMGQDSIYLQVLAGDPDESQSKNAKRVYNLLKKGKHWVLVTLLLSNVIVNESLPVVLDRCLGGGVEAVVGSTVLIVIFGEVVPQSVCVRYGLQIGGYMSKPVLVLMWLMAPIAWPTAKLLDWALGEDHGTVYKKSGLKTLVTLHKSLGEVGERLNQDEVTIISAVLDLKEKPVENVMTPMDDVFIMAEDTVLDEKTMDRILSEGYSRIPIHATGKPTDFVGMLLVKILITYDPEDCLQVKDFPLATLPETRPETSCLDIVNFFQEGKSHMVLVSEYPGADYGAIGVVTLEDVIEELIGEEIIDESDVYIDVHKAIRRMTPAPKARTPKKSAQPSPRPIPENGDLIEFGEEPHPPYERNGSISALSDAPENLSSSAPRTTFLMRRSSAGPDGRMTSSAVPVKATFDEAKQHLKHLGPSNRASNPKNTKSTTVKIKPVPTGAPLSQLHSPSPALRPASVTGDVSEHRLDEETDEHTPLMRPKLSGKGGVHAIRKSYGAAGKSETQVRLSSTAHDEEDDKGADGVNVPATVPENGSLEASRSGSPEAARTDLTIVVSPGQVSSATSVTSIVDEGSATPKRRPLVRSGSISENVVETSSGVRKIIIQAASSDSDEAGSKGSSGHRSRTTSQANVQTAGRDAESEEHDGDGASSTAPSTNNSQQASKKKNRRKKRKNKS</sequence>
<evidence type="ECO:0000256" key="5">
    <source>
        <dbReference type="ARBA" id="ARBA00023136"/>
    </source>
</evidence>
<keyword evidence="6" id="KW-0129">CBS domain</keyword>
<dbReference type="EMBL" id="BQXU01000016">
    <property type="protein sequence ID" value="GKT46465.1"/>
    <property type="molecule type" value="Genomic_DNA"/>
</dbReference>
<dbReference type="SUPFAM" id="SSF54631">
    <property type="entry name" value="CBS-domain pair"/>
    <property type="match status" value="1"/>
</dbReference>
<evidence type="ECO:0000256" key="1">
    <source>
        <dbReference type="ARBA" id="ARBA00004141"/>
    </source>
</evidence>
<dbReference type="GeneID" id="73327448"/>
<dbReference type="Gene3D" id="3.10.580.10">
    <property type="entry name" value="CBS-domain"/>
    <property type="match status" value="1"/>
</dbReference>
<name>A0AA37LIA9_9PEZI</name>
<proteinExistence type="predicted"/>
<evidence type="ECO:0000256" key="3">
    <source>
        <dbReference type="ARBA" id="ARBA00022737"/>
    </source>
</evidence>
<dbReference type="InterPro" id="IPR000644">
    <property type="entry name" value="CBS_dom"/>
</dbReference>
<dbReference type="RefSeq" id="XP_049128815.1">
    <property type="nucleotide sequence ID" value="XM_049272858.1"/>
</dbReference>
<dbReference type="Proteomes" id="UP001055115">
    <property type="component" value="Unassembled WGS sequence"/>
</dbReference>
<feature type="transmembrane region" description="Helical" evidence="9">
    <location>
        <begin position="20"/>
        <end position="44"/>
    </location>
</feature>
<dbReference type="GO" id="GO:0030026">
    <property type="term" value="P:intracellular manganese ion homeostasis"/>
    <property type="evidence" value="ECO:0007669"/>
    <property type="project" value="TreeGrafter"/>
</dbReference>
<keyword evidence="3" id="KW-0677">Repeat</keyword>
<evidence type="ECO:0000313" key="13">
    <source>
        <dbReference type="Proteomes" id="UP001055115"/>
    </source>
</evidence>
<dbReference type="AlphaFoldDB" id="A0AA37LIA9"/>
<evidence type="ECO:0000259" key="11">
    <source>
        <dbReference type="PROSITE" id="PS51846"/>
    </source>
</evidence>
<feature type="compositionally biased region" description="Polar residues" evidence="8">
    <location>
        <begin position="731"/>
        <end position="744"/>
    </location>
</feature>
<feature type="compositionally biased region" description="Polar residues" evidence="8">
    <location>
        <begin position="584"/>
        <end position="593"/>
    </location>
</feature>
<evidence type="ECO:0000256" key="2">
    <source>
        <dbReference type="ARBA" id="ARBA00022692"/>
    </source>
</evidence>
<dbReference type="CDD" id="cd04590">
    <property type="entry name" value="CBS_pair_CorC_HlyC_assoc"/>
    <property type="match status" value="1"/>
</dbReference>
<keyword evidence="4 7" id="KW-1133">Transmembrane helix</keyword>
<feature type="compositionally biased region" description="Basic residues" evidence="8">
    <location>
        <begin position="745"/>
        <end position="758"/>
    </location>
</feature>
<dbReference type="GO" id="GO:0005737">
    <property type="term" value="C:cytoplasm"/>
    <property type="evidence" value="ECO:0007669"/>
    <property type="project" value="TreeGrafter"/>
</dbReference>
<feature type="compositionally biased region" description="Basic and acidic residues" evidence="8">
    <location>
        <begin position="545"/>
        <end position="559"/>
    </location>
</feature>
<feature type="compositionally biased region" description="Polar residues" evidence="8">
    <location>
        <begin position="668"/>
        <end position="680"/>
    </location>
</feature>
<dbReference type="PANTHER" id="PTHR12064">
    <property type="entry name" value="METAL TRANSPORTER CNNM"/>
    <property type="match status" value="1"/>
</dbReference>
<evidence type="ECO:0000256" key="4">
    <source>
        <dbReference type="ARBA" id="ARBA00022989"/>
    </source>
</evidence>